<gene>
    <name evidence="9" type="ORF">APUU_11070S</name>
</gene>
<dbReference type="SMART" id="SM00066">
    <property type="entry name" value="GAL4"/>
    <property type="match status" value="1"/>
</dbReference>
<dbReference type="EMBL" id="AP024443">
    <property type="protein sequence ID" value="BCS18242.1"/>
    <property type="molecule type" value="Genomic_DNA"/>
</dbReference>
<dbReference type="KEGG" id="apuu:APUU_11070S"/>
<evidence type="ECO:0000256" key="7">
    <source>
        <dbReference type="ARBA" id="ARBA00023242"/>
    </source>
</evidence>
<dbReference type="GO" id="GO:0008270">
    <property type="term" value="F:zinc ion binding"/>
    <property type="evidence" value="ECO:0007669"/>
    <property type="project" value="InterPro"/>
</dbReference>
<keyword evidence="5" id="KW-0238">DNA-binding</keyword>
<dbReference type="AlphaFoldDB" id="A0A7R7XB87"/>
<dbReference type="OrthoDB" id="25921at2759"/>
<keyword evidence="2" id="KW-0479">Metal-binding</keyword>
<evidence type="ECO:0000256" key="6">
    <source>
        <dbReference type="ARBA" id="ARBA00023163"/>
    </source>
</evidence>
<evidence type="ECO:0000256" key="4">
    <source>
        <dbReference type="ARBA" id="ARBA00023015"/>
    </source>
</evidence>
<evidence type="ECO:0000256" key="1">
    <source>
        <dbReference type="ARBA" id="ARBA00004123"/>
    </source>
</evidence>
<dbReference type="PROSITE" id="PS50048">
    <property type="entry name" value="ZN2_CY6_FUNGAL_2"/>
    <property type="match status" value="1"/>
</dbReference>
<dbReference type="GO" id="GO:0045944">
    <property type="term" value="P:positive regulation of transcription by RNA polymerase II"/>
    <property type="evidence" value="ECO:0007669"/>
    <property type="project" value="TreeGrafter"/>
</dbReference>
<dbReference type="RefSeq" id="XP_041550436.1">
    <property type="nucleotide sequence ID" value="XM_041694213.1"/>
</dbReference>
<dbReference type="SUPFAM" id="SSF57701">
    <property type="entry name" value="Zn2/Cys6 DNA-binding domain"/>
    <property type="match status" value="1"/>
</dbReference>
<keyword evidence="6" id="KW-0804">Transcription</keyword>
<evidence type="ECO:0000256" key="3">
    <source>
        <dbReference type="ARBA" id="ARBA00022833"/>
    </source>
</evidence>
<dbReference type="InterPro" id="IPR001138">
    <property type="entry name" value="Zn2Cys6_DnaBD"/>
</dbReference>
<keyword evidence="7" id="KW-0539">Nucleus</keyword>
<keyword evidence="4" id="KW-0805">Transcription regulation</keyword>
<dbReference type="GO" id="GO:0000981">
    <property type="term" value="F:DNA-binding transcription factor activity, RNA polymerase II-specific"/>
    <property type="evidence" value="ECO:0007669"/>
    <property type="project" value="InterPro"/>
</dbReference>
<evidence type="ECO:0000313" key="10">
    <source>
        <dbReference type="Proteomes" id="UP000654913"/>
    </source>
</evidence>
<dbReference type="PANTHER" id="PTHR47782:SF12">
    <property type="entry name" value="ZN(II)2CYS6 TRANSCRIPTION FACTOR (EUROFUNG)"/>
    <property type="match status" value="1"/>
</dbReference>
<feature type="domain" description="Zn(2)-C6 fungal-type" evidence="8">
    <location>
        <begin position="18"/>
        <end position="48"/>
    </location>
</feature>
<dbReference type="InterPro" id="IPR036864">
    <property type="entry name" value="Zn2-C6_fun-type_DNA-bd_sf"/>
</dbReference>
<dbReference type="Proteomes" id="UP000654913">
    <property type="component" value="Chromosome 1"/>
</dbReference>
<dbReference type="CDD" id="cd12148">
    <property type="entry name" value="fungal_TF_MHR"/>
    <property type="match status" value="1"/>
</dbReference>
<proteinExistence type="predicted"/>
<dbReference type="PROSITE" id="PS00463">
    <property type="entry name" value="ZN2_CY6_FUNGAL_1"/>
    <property type="match status" value="1"/>
</dbReference>
<sequence>MPITEKNELDALLQLLPACTRCRTVRKRCDTLLPACANCSRSGLQCTFYDPISNESLPREYISSLVGHLRSLEASHGTLEETPTHPAPPNIESSAKDRNPYLCLGKNAPLAAAAAVVGRSQCVSNCIYPVPVSPTVIDDAMHRFLIERFMDTLHNLFPVLDDDQALYVLHAPRQDHSPGQTFLLKMVYSLACHCLPVNDNRLVDLSGSLYRESLIYIDTLLKDHSIEAVQGILLLALRSSFDATTGNIGQLVNFSYRLLIELSSHSVLQMSQTMGRLQCTVYCLTGLVAGALDRPYDVAEPDSSAIASTTEQAQSLCAIYALQALHRAGDTPTTLDSTTLNKLDKSQSHILVATLQQTYLLTQPSIECAQNLLSAYDDDRMVYNIFTSHWIYRAASYLINHADGDTVTDGCIVAAKTLERCAIKWPNSRALQGALVDLRRSKRGS</sequence>
<dbReference type="InterPro" id="IPR052202">
    <property type="entry name" value="Yeast_MetPath_Reg"/>
</dbReference>
<dbReference type="Gene3D" id="4.10.240.10">
    <property type="entry name" value="Zn(2)-C6 fungal-type DNA-binding domain"/>
    <property type="match status" value="1"/>
</dbReference>
<evidence type="ECO:0000313" key="9">
    <source>
        <dbReference type="EMBL" id="BCS18242.1"/>
    </source>
</evidence>
<evidence type="ECO:0000256" key="2">
    <source>
        <dbReference type="ARBA" id="ARBA00022723"/>
    </source>
</evidence>
<organism evidence="9 10">
    <name type="scientific">Aspergillus puulaauensis</name>
    <dbReference type="NCBI Taxonomy" id="1220207"/>
    <lineage>
        <taxon>Eukaryota</taxon>
        <taxon>Fungi</taxon>
        <taxon>Dikarya</taxon>
        <taxon>Ascomycota</taxon>
        <taxon>Pezizomycotina</taxon>
        <taxon>Eurotiomycetes</taxon>
        <taxon>Eurotiomycetidae</taxon>
        <taxon>Eurotiales</taxon>
        <taxon>Aspergillaceae</taxon>
        <taxon>Aspergillus</taxon>
    </lineage>
</organism>
<protein>
    <recommendedName>
        <fullName evidence="8">Zn(2)-C6 fungal-type domain-containing protein</fullName>
    </recommendedName>
</protein>
<name>A0A7R7XB87_9EURO</name>
<keyword evidence="3" id="KW-0862">Zinc</keyword>
<dbReference type="CDD" id="cd00067">
    <property type="entry name" value="GAL4"/>
    <property type="match status" value="1"/>
</dbReference>
<evidence type="ECO:0000256" key="5">
    <source>
        <dbReference type="ARBA" id="ARBA00023125"/>
    </source>
</evidence>
<comment type="subcellular location">
    <subcellularLocation>
        <location evidence="1">Nucleus</location>
    </subcellularLocation>
</comment>
<evidence type="ECO:0000259" key="8">
    <source>
        <dbReference type="PROSITE" id="PS50048"/>
    </source>
</evidence>
<dbReference type="PANTHER" id="PTHR47782">
    <property type="entry name" value="ZN(II)2CYS6 TRANSCRIPTION FACTOR (EUROFUNG)-RELATED"/>
    <property type="match status" value="1"/>
</dbReference>
<accession>A0A7R7XB87</accession>
<dbReference type="GO" id="GO:0043565">
    <property type="term" value="F:sequence-specific DNA binding"/>
    <property type="evidence" value="ECO:0007669"/>
    <property type="project" value="TreeGrafter"/>
</dbReference>
<reference evidence="9" key="2">
    <citation type="submission" date="2021-02" db="EMBL/GenBank/DDBJ databases">
        <title>Aspergillus puulaauensis MK2 genome sequence.</title>
        <authorList>
            <person name="Futagami T."/>
            <person name="Mori K."/>
            <person name="Kadooka C."/>
            <person name="Tanaka T."/>
        </authorList>
    </citation>
    <scope>NUCLEOTIDE SEQUENCE</scope>
    <source>
        <strain evidence="9">MK2</strain>
    </source>
</reference>
<dbReference type="GO" id="GO:0005634">
    <property type="term" value="C:nucleus"/>
    <property type="evidence" value="ECO:0007669"/>
    <property type="project" value="UniProtKB-SubCell"/>
</dbReference>
<dbReference type="Pfam" id="PF00172">
    <property type="entry name" value="Zn_clus"/>
    <property type="match status" value="1"/>
</dbReference>
<reference evidence="9" key="1">
    <citation type="submission" date="2021-01" db="EMBL/GenBank/DDBJ databases">
        <authorList>
            <consortium name="Aspergillus puulaauensis MK2 genome sequencing consortium"/>
            <person name="Kazuki M."/>
            <person name="Futagami T."/>
        </authorList>
    </citation>
    <scope>NUCLEOTIDE SEQUENCE</scope>
    <source>
        <strain evidence="9">MK2</strain>
    </source>
</reference>
<keyword evidence="10" id="KW-1185">Reference proteome</keyword>
<dbReference type="GeneID" id="64968247"/>